<protein>
    <recommendedName>
        <fullName evidence="3">DUF2787 domain-containing protein</fullName>
    </recommendedName>
</protein>
<dbReference type="PANTHER" id="PTHR38978">
    <property type="entry name" value="DUF2787 DOMAIN-CONTAINING PROTEIN"/>
    <property type="match status" value="1"/>
</dbReference>
<dbReference type="Proteomes" id="UP000092876">
    <property type="component" value="Unassembled WGS sequence"/>
</dbReference>
<proteinExistence type="predicted"/>
<dbReference type="PANTHER" id="PTHR38978:SF2">
    <property type="entry name" value="DUF2787 DOMAIN-CONTAINING PROTEIN"/>
    <property type="match status" value="1"/>
</dbReference>
<dbReference type="Pfam" id="PF10980">
    <property type="entry name" value="DUF2787"/>
    <property type="match status" value="1"/>
</dbReference>
<sequence>MSTLLFHPSSLPVSDKLHALLNNHFQQQLTQSESIAQSTYLTFNFRDSSYSSEAGGFHPVEIAMTQISSGLWNVEYITDFAYVGNVYPELARCLDFDFRDQAFFTEFGGWSPIKGNYSAVEMFELWQDNFLNYIDMEAFDSISITS</sequence>
<dbReference type="AlphaFoldDB" id="A0A1C3IKH6"/>
<name>A0A1C3IKH6_9VIBR</name>
<accession>A0A1C3IKH6</accession>
<dbReference type="Gene3D" id="3.10.450.430">
    <property type="entry name" value="Protein of unknown function DUF2787"/>
    <property type="match status" value="1"/>
</dbReference>
<reference evidence="2" key="1">
    <citation type="submission" date="2016-06" db="EMBL/GenBank/DDBJ databases">
        <authorList>
            <person name="Rodrigo-Torres Lidia"/>
            <person name="Arahal R.David."/>
        </authorList>
    </citation>
    <scope>NUCLEOTIDE SEQUENCE [LARGE SCALE GENOMIC DNA]</scope>
    <source>
        <strain evidence="2">CECT 7223</strain>
    </source>
</reference>
<evidence type="ECO:0000313" key="1">
    <source>
        <dbReference type="EMBL" id="SBS61757.1"/>
    </source>
</evidence>
<dbReference type="EMBL" id="FLQP01000011">
    <property type="protein sequence ID" value="SBS61757.1"/>
    <property type="molecule type" value="Genomic_DNA"/>
</dbReference>
<dbReference type="InterPro" id="IPR021248">
    <property type="entry name" value="DUF2787"/>
</dbReference>
<dbReference type="GeneID" id="94233063"/>
<gene>
    <name evidence="1" type="ORF">VAT7223_00818</name>
</gene>
<dbReference type="RefSeq" id="WP_065678385.1">
    <property type="nucleotide sequence ID" value="NZ_AP025460.1"/>
</dbReference>
<organism evidence="1 2">
    <name type="scientific">Vibrio atlanticus</name>
    <dbReference type="NCBI Taxonomy" id="693153"/>
    <lineage>
        <taxon>Bacteria</taxon>
        <taxon>Pseudomonadati</taxon>
        <taxon>Pseudomonadota</taxon>
        <taxon>Gammaproteobacteria</taxon>
        <taxon>Vibrionales</taxon>
        <taxon>Vibrionaceae</taxon>
        <taxon>Vibrio</taxon>
    </lineage>
</organism>
<evidence type="ECO:0000313" key="2">
    <source>
        <dbReference type="Proteomes" id="UP000092876"/>
    </source>
</evidence>
<evidence type="ECO:0008006" key="3">
    <source>
        <dbReference type="Google" id="ProtNLM"/>
    </source>
</evidence>